<protein>
    <submittedName>
        <fullName evidence="1">Uncharacterized protein</fullName>
    </submittedName>
</protein>
<dbReference type="AlphaFoldDB" id="E3C5A7"/>
<dbReference type="Proteomes" id="UP000003070">
    <property type="component" value="Unassembled WGS sequence"/>
</dbReference>
<comment type="caution">
    <text evidence="1">The sequence shown here is derived from an EMBL/GenBank/DDBJ whole genome shotgun (WGS) entry which is preliminary data.</text>
</comment>
<gene>
    <name evidence="1" type="ORF">HMPREF9265_1633</name>
</gene>
<sequence length="127" mass="14777">MHKSNGARQLLKLMHMEPLISKWLKESKKTEFWEFEPDGKYLYGRTTIKDSNYPPRPYPFINFHPIKSLTVEDSLFGGYSPDIVVLGDAEAEGKMVVILENYKGNLNYHIYRFKLKNESEALGTEVF</sequence>
<organism evidence="1 2">
    <name type="scientific">Limosilactobacillus oris PB013-T2-3</name>
    <dbReference type="NCBI Taxonomy" id="908339"/>
    <lineage>
        <taxon>Bacteria</taxon>
        <taxon>Bacillati</taxon>
        <taxon>Bacillota</taxon>
        <taxon>Bacilli</taxon>
        <taxon>Lactobacillales</taxon>
        <taxon>Lactobacillaceae</taxon>
        <taxon>Limosilactobacillus</taxon>
    </lineage>
</organism>
<proteinExistence type="predicted"/>
<dbReference type="EMBL" id="AEKL01000005">
    <property type="protein sequence ID" value="EFQ54101.1"/>
    <property type="molecule type" value="Genomic_DNA"/>
</dbReference>
<evidence type="ECO:0000313" key="1">
    <source>
        <dbReference type="EMBL" id="EFQ54101.1"/>
    </source>
</evidence>
<reference evidence="1 2" key="1">
    <citation type="submission" date="2010-10" db="EMBL/GenBank/DDBJ databases">
        <authorList>
            <person name="Durkin A.S."/>
            <person name="Madupu R."/>
            <person name="Torralba M."/>
            <person name="Gillis M."/>
            <person name="Methe B."/>
            <person name="Sutton G."/>
            <person name="Nelson K.E."/>
        </authorList>
    </citation>
    <scope>NUCLEOTIDE SEQUENCE [LARGE SCALE GENOMIC DNA]</scope>
    <source>
        <strain evidence="1 2">PB013-T2-3</strain>
    </source>
</reference>
<name>E3C5A7_9LACO</name>
<accession>E3C5A7</accession>
<evidence type="ECO:0000313" key="2">
    <source>
        <dbReference type="Proteomes" id="UP000003070"/>
    </source>
</evidence>
<dbReference type="RefSeq" id="WP_004564492.1">
    <property type="nucleotide sequence ID" value="NZ_AEKL01000005.1"/>
</dbReference>